<dbReference type="SUPFAM" id="SSF74650">
    <property type="entry name" value="Galactose mutarotase-like"/>
    <property type="match status" value="1"/>
</dbReference>
<protein>
    <recommendedName>
        <fullName evidence="5">Maltose epimerase</fullName>
        <ecNumber evidence="5">5.1.3.21</ecNumber>
    </recommendedName>
</protein>
<dbReference type="AlphaFoldDB" id="M5AGR6"/>
<comment type="pathway">
    <text evidence="1 5">Carbohydrate metabolism; hexose metabolism.</text>
</comment>
<evidence type="ECO:0000313" key="10">
    <source>
        <dbReference type="Proteomes" id="UP000012042"/>
    </source>
</evidence>
<keyword evidence="3 5" id="KW-0413">Isomerase</keyword>
<gene>
    <name evidence="9" type="ORF">LVISKB_1892</name>
</gene>
<dbReference type="InterPro" id="IPR011013">
    <property type="entry name" value="Gal_mutarotase_sf_dom"/>
</dbReference>
<dbReference type="Gene3D" id="2.70.98.10">
    <property type="match status" value="1"/>
</dbReference>
<dbReference type="GO" id="GO:0006006">
    <property type="term" value="P:glucose metabolic process"/>
    <property type="evidence" value="ECO:0007669"/>
    <property type="project" value="TreeGrafter"/>
</dbReference>
<name>M5AGR6_LEVBR</name>
<comment type="catalytic activity">
    <reaction evidence="5">
        <text>alpha-maltose = beta-maltose</text>
        <dbReference type="Rhea" id="RHEA:21228"/>
        <dbReference type="ChEBI" id="CHEBI:18147"/>
        <dbReference type="ChEBI" id="CHEBI:18167"/>
        <dbReference type="EC" id="5.1.3.21"/>
    </reaction>
</comment>
<dbReference type="EMBL" id="AP012167">
    <property type="protein sequence ID" value="BAN07527.1"/>
    <property type="molecule type" value="Genomic_DNA"/>
</dbReference>
<comment type="similarity">
    <text evidence="2 5">Belongs to the aldose epimerase family.</text>
</comment>
<feature type="binding site" evidence="7">
    <location>
        <position position="269"/>
    </location>
    <ligand>
        <name>beta-D-galactose</name>
        <dbReference type="ChEBI" id="CHEBI:27667"/>
    </ligand>
</feature>
<reference evidence="9 10" key="1">
    <citation type="journal article" date="2013" name="PLoS ONE">
        <title>Genomic Analysis by Deep Sequencing of the Probiotic Lactobacillus brevis KB290 Harboring Nine Plasmids Reveals Genomic Stability.</title>
        <authorList>
            <person name="Fukao M."/>
            <person name="Oshima K."/>
            <person name="Morita H."/>
            <person name="Toh H."/>
            <person name="Suda W."/>
            <person name="Kim S.W."/>
            <person name="Suzuki S."/>
            <person name="Yakabe T."/>
            <person name="Hattori M."/>
            <person name="Yajima N."/>
        </authorList>
    </citation>
    <scope>NUCLEOTIDE SEQUENCE [LARGE SCALE GENOMIC DNA]</scope>
    <source>
        <strain evidence="9 10">KB290</strain>
    </source>
</reference>
<dbReference type="GO" id="GO:0033499">
    <property type="term" value="P:galactose catabolic process via UDP-galactose, Leloir pathway"/>
    <property type="evidence" value="ECO:0007669"/>
    <property type="project" value="TreeGrafter"/>
</dbReference>
<dbReference type="GO" id="GO:0005737">
    <property type="term" value="C:cytoplasm"/>
    <property type="evidence" value="ECO:0007669"/>
    <property type="project" value="TreeGrafter"/>
</dbReference>
<evidence type="ECO:0000256" key="2">
    <source>
        <dbReference type="ARBA" id="ARBA00006206"/>
    </source>
</evidence>
<evidence type="ECO:0000313" key="9">
    <source>
        <dbReference type="EMBL" id="BAN07527.1"/>
    </source>
</evidence>
<dbReference type="PIRSF" id="PIRSF005096">
    <property type="entry name" value="GALM"/>
    <property type="match status" value="1"/>
</dbReference>
<sequence length="362" mass="40016">MVLNPRLGYNETGFFIFWRCTLMEITKSAAGTLNQQDVSKYVLTNQQGTQVAVLTWGATLQEFSVVEDGKRHSLIVNKPDLAGYDHNPYYLCQALGRVAGRIAGAQFELDGQTVHLEANEEPNASHGGPHGFTFVNWDATTNQTADTASVVLTHTSTPADDRYPGNLETTITYTLTEENRLDITFDAQSDAATLFNPTIHTYFNVTDDQHDLDQQWVKLSGDKRLVLDQAKIPTGEMVPTAGTGYDFSQPRTVKDGLDQLHQTGQVEYDDAFVVEPSKDTPIATIGDTTGHREVSIYSDRNGLVVFTANPTDDARADVRDYNALAMEAQTLPDAIHHADFGDVVLPANQPVEHTISYQYTRK</sequence>
<evidence type="ECO:0000256" key="8">
    <source>
        <dbReference type="PIRSR" id="PIRSR005096-3"/>
    </source>
</evidence>
<dbReference type="CDD" id="cd09019">
    <property type="entry name" value="galactose_mutarotase_like"/>
    <property type="match status" value="1"/>
</dbReference>
<evidence type="ECO:0000256" key="6">
    <source>
        <dbReference type="PIRSR" id="PIRSR005096-1"/>
    </source>
</evidence>
<dbReference type="PATRIC" id="fig|1001583.3.peg.1879"/>
<evidence type="ECO:0000256" key="4">
    <source>
        <dbReference type="ARBA" id="ARBA00023277"/>
    </source>
</evidence>
<dbReference type="GO" id="GO:0004034">
    <property type="term" value="F:aldose 1-epimerase activity"/>
    <property type="evidence" value="ECO:0007669"/>
    <property type="project" value="TreeGrafter"/>
</dbReference>
<evidence type="ECO:0000256" key="3">
    <source>
        <dbReference type="ARBA" id="ARBA00023235"/>
    </source>
</evidence>
<dbReference type="GO" id="GO:0030246">
    <property type="term" value="F:carbohydrate binding"/>
    <property type="evidence" value="ECO:0007669"/>
    <property type="project" value="InterPro"/>
</dbReference>
<feature type="binding site" evidence="8">
    <location>
        <begin position="200"/>
        <end position="202"/>
    </location>
    <ligand>
        <name>beta-D-galactose</name>
        <dbReference type="ChEBI" id="CHEBI:27667"/>
    </ligand>
</feature>
<dbReference type="UniPathway" id="UPA00242"/>
<dbReference type="EC" id="5.1.3.21" evidence="5"/>
<accession>M5AGR6</accession>
<feature type="active site" description="Proton acceptor" evidence="6">
    <location>
        <position position="327"/>
    </location>
</feature>
<dbReference type="PANTHER" id="PTHR10091">
    <property type="entry name" value="ALDOSE-1-EPIMERASE"/>
    <property type="match status" value="1"/>
</dbReference>
<dbReference type="InterPro" id="IPR047215">
    <property type="entry name" value="Galactose_mutarotase-like"/>
</dbReference>
<comment type="function">
    <text evidence="5">Catalyzes the interconversion of alpha and beta anomers of maltose.</text>
</comment>
<dbReference type="Proteomes" id="UP000012042">
    <property type="component" value="Chromosome"/>
</dbReference>
<evidence type="ECO:0000256" key="1">
    <source>
        <dbReference type="ARBA" id="ARBA00005028"/>
    </source>
</evidence>
<feature type="active site" description="Proton donor" evidence="6">
    <location>
        <position position="200"/>
    </location>
</feature>
<dbReference type="InterPro" id="IPR008183">
    <property type="entry name" value="Aldose_1/G6P_1-epimerase"/>
</dbReference>
<dbReference type="Pfam" id="PF01263">
    <property type="entry name" value="Aldose_epim"/>
    <property type="match status" value="1"/>
</dbReference>
<dbReference type="PANTHER" id="PTHR10091:SF0">
    <property type="entry name" value="GALACTOSE MUTAROTASE"/>
    <property type="match status" value="1"/>
</dbReference>
<dbReference type="GO" id="GO:0050558">
    <property type="term" value="F:maltose epimerase activity"/>
    <property type="evidence" value="ECO:0007669"/>
    <property type="project" value="UniProtKB-EC"/>
</dbReference>
<proteinExistence type="inferred from homology"/>
<organism evidence="9 10">
    <name type="scientific">Levilactobacillus brevis KB290</name>
    <dbReference type="NCBI Taxonomy" id="1001583"/>
    <lineage>
        <taxon>Bacteria</taxon>
        <taxon>Bacillati</taxon>
        <taxon>Bacillota</taxon>
        <taxon>Bacilli</taxon>
        <taxon>Lactobacillales</taxon>
        <taxon>Lactobacillaceae</taxon>
        <taxon>Levilactobacillus</taxon>
    </lineage>
</organism>
<keyword evidence="4 5" id="KW-0119">Carbohydrate metabolism</keyword>
<evidence type="ECO:0000256" key="5">
    <source>
        <dbReference type="PIRNR" id="PIRNR005096"/>
    </source>
</evidence>
<evidence type="ECO:0000256" key="7">
    <source>
        <dbReference type="PIRSR" id="PIRSR005096-2"/>
    </source>
</evidence>
<dbReference type="HOGENOM" id="CLU_031753_1_1_9"/>
<dbReference type="InterPro" id="IPR015443">
    <property type="entry name" value="Aldose_1-epimerase"/>
</dbReference>
<dbReference type="KEGG" id="lbk:LVISKB_1892"/>
<dbReference type="InterPro" id="IPR014718">
    <property type="entry name" value="GH-type_carb-bd"/>
</dbReference>